<feature type="compositionally biased region" description="Low complexity" evidence="7">
    <location>
        <begin position="45"/>
        <end position="57"/>
    </location>
</feature>
<reference evidence="9" key="1">
    <citation type="submission" date="2021-02" db="EMBL/GenBank/DDBJ databases">
        <authorList>
            <person name="Dougan E. K."/>
            <person name="Rhodes N."/>
            <person name="Thang M."/>
            <person name="Chan C."/>
        </authorList>
    </citation>
    <scope>NUCLEOTIDE SEQUENCE</scope>
</reference>
<name>A0A813LJR9_POLGL</name>
<dbReference type="Proteomes" id="UP000626109">
    <property type="component" value="Unassembled WGS sequence"/>
</dbReference>
<feature type="non-terminal residue" evidence="9">
    <location>
        <position position="478"/>
    </location>
</feature>
<evidence type="ECO:0000256" key="4">
    <source>
        <dbReference type="ARBA" id="ARBA00038012"/>
    </source>
</evidence>
<evidence type="ECO:0000256" key="6">
    <source>
        <dbReference type="PROSITE-ProRule" id="PRU00117"/>
    </source>
</evidence>
<dbReference type="AlphaFoldDB" id="A0A813LJR9"/>
<protein>
    <recommendedName>
        <fullName evidence="5">Mitochondrial cardiolipin hydrolase</fullName>
    </recommendedName>
</protein>
<dbReference type="Gene3D" id="3.30.870.10">
    <property type="entry name" value="Endonuclease Chain A"/>
    <property type="match status" value="1"/>
</dbReference>
<dbReference type="PANTHER" id="PTHR43856:SF1">
    <property type="entry name" value="MITOCHONDRIAL CARDIOLIPIN HYDROLASE"/>
    <property type="match status" value="1"/>
</dbReference>
<evidence type="ECO:0000313" key="9">
    <source>
        <dbReference type="EMBL" id="CAE8731251.1"/>
    </source>
</evidence>
<keyword evidence="6" id="KW-0694">RNA-binding</keyword>
<dbReference type="PROSITE" id="PS50084">
    <property type="entry name" value="KH_TYPE_1"/>
    <property type="match status" value="2"/>
</dbReference>
<evidence type="ECO:0000256" key="1">
    <source>
        <dbReference type="ARBA" id="ARBA00022801"/>
    </source>
</evidence>
<dbReference type="GO" id="GO:0005739">
    <property type="term" value="C:mitochondrion"/>
    <property type="evidence" value="ECO:0007669"/>
    <property type="project" value="TreeGrafter"/>
</dbReference>
<evidence type="ECO:0000256" key="3">
    <source>
        <dbReference type="ARBA" id="ARBA00023098"/>
    </source>
</evidence>
<dbReference type="Gene3D" id="3.30.1370.10">
    <property type="entry name" value="K Homology domain, type 1"/>
    <property type="match status" value="2"/>
</dbReference>
<feature type="region of interest" description="Disordered" evidence="7">
    <location>
        <begin position="45"/>
        <end position="136"/>
    </location>
</feature>
<keyword evidence="3" id="KW-0443">Lipid metabolism</keyword>
<evidence type="ECO:0000256" key="7">
    <source>
        <dbReference type="SAM" id="MobiDB-lite"/>
    </source>
</evidence>
<organism evidence="9 10">
    <name type="scientific">Polarella glacialis</name>
    <name type="common">Dinoflagellate</name>
    <dbReference type="NCBI Taxonomy" id="89957"/>
    <lineage>
        <taxon>Eukaryota</taxon>
        <taxon>Sar</taxon>
        <taxon>Alveolata</taxon>
        <taxon>Dinophyceae</taxon>
        <taxon>Suessiales</taxon>
        <taxon>Suessiaceae</taxon>
        <taxon>Polarella</taxon>
    </lineage>
</organism>
<feature type="compositionally biased region" description="Low complexity" evidence="7">
    <location>
        <begin position="71"/>
        <end position="93"/>
    </location>
</feature>
<keyword evidence="1" id="KW-0378">Hydrolase</keyword>
<dbReference type="GO" id="GO:0003723">
    <property type="term" value="F:RNA binding"/>
    <property type="evidence" value="ECO:0007669"/>
    <property type="project" value="UniProtKB-UniRule"/>
</dbReference>
<dbReference type="InterPro" id="IPR051406">
    <property type="entry name" value="PLD_domain"/>
</dbReference>
<evidence type="ECO:0000256" key="2">
    <source>
        <dbReference type="ARBA" id="ARBA00022963"/>
    </source>
</evidence>
<evidence type="ECO:0000313" key="10">
    <source>
        <dbReference type="Proteomes" id="UP000626109"/>
    </source>
</evidence>
<dbReference type="InterPro" id="IPR036612">
    <property type="entry name" value="KH_dom_type_1_sf"/>
</dbReference>
<dbReference type="PANTHER" id="PTHR43856">
    <property type="entry name" value="CARDIOLIPIN HYDROLASE"/>
    <property type="match status" value="1"/>
</dbReference>
<dbReference type="SUPFAM" id="SSF56024">
    <property type="entry name" value="Phospholipase D/nuclease"/>
    <property type="match status" value="1"/>
</dbReference>
<comment type="similarity">
    <text evidence="4">Belongs to the phospholipase D family. MitoPLD/Zucchini subfamily.</text>
</comment>
<dbReference type="GO" id="GO:0016891">
    <property type="term" value="F:RNA endonuclease activity producing 5'-phosphomonoesters, hydrolytic mechanism"/>
    <property type="evidence" value="ECO:0007669"/>
    <property type="project" value="TreeGrafter"/>
</dbReference>
<dbReference type="SMART" id="SM00322">
    <property type="entry name" value="KH"/>
    <property type="match status" value="2"/>
</dbReference>
<accession>A0A813LJR9</accession>
<feature type="non-terminal residue" evidence="9">
    <location>
        <position position="1"/>
    </location>
</feature>
<dbReference type="Pfam" id="PF00013">
    <property type="entry name" value="KH_1"/>
    <property type="match status" value="2"/>
</dbReference>
<feature type="domain" description="K Homology" evidence="8">
    <location>
        <begin position="224"/>
        <end position="292"/>
    </location>
</feature>
<evidence type="ECO:0000256" key="5">
    <source>
        <dbReference type="ARBA" id="ARBA00040549"/>
    </source>
</evidence>
<dbReference type="InterPro" id="IPR004088">
    <property type="entry name" value="KH_dom_type_1"/>
</dbReference>
<dbReference type="InterPro" id="IPR025202">
    <property type="entry name" value="PLD-like_dom"/>
</dbReference>
<evidence type="ECO:0000259" key="8">
    <source>
        <dbReference type="SMART" id="SM00322"/>
    </source>
</evidence>
<dbReference type="GO" id="GO:0016042">
    <property type="term" value="P:lipid catabolic process"/>
    <property type="evidence" value="ECO:0007669"/>
    <property type="project" value="UniProtKB-KW"/>
</dbReference>
<feature type="compositionally biased region" description="Pro residues" evidence="7">
    <location>
        <begin position="58"/>
        <end position="70"/>
    </location>
</feature>
<sequence>VGRILDAGRKEAVICLLERMVQDPLRQRLAQELLGKLLSEPEWRPAAAATEASAKPPSQRPAPPKAPTAPTPATTPTKTTTTTTTTTNNRATASGRSASVSAALASKPNLRGISVDRRRRLPGASPEPRHLPTQPCSGEDVITVNFCVPRSRHHLVVGKGGETISKLKSQFGVEIRVPRLDAEVPEEEEAQRLDCVAVSGRAADVESCRAALECLLCLPVGTEALHVMRLGVPRARHGVLIGEKGATLHQLMAECRVLVQVPPRTSTEDAVVVRGRPEDCLRAKAAIEAMLKDTVPVLTSEIGAGPSMPLPPSYDLAAPVPIRRTLWFPDLSGPERGATMPVRANASSAASQPQSKEDLSSLGSFLKLLDSSRISCDVCVFTITDDRISRRLLDAHRHRGVRVRVITDGGQVDSQGSDIQTLREAGIEVQTNGSGTVHMHHKFCLLDGLVLMNGSFNWTLGASESNCENVMVTNESVF</sequence>
<dbReference type="SUPFAM" id="SSF54791">
    <property type="entry name" value="Eukaryotic type KH-domain (KH-domain type I)"/>
    <property type="match status" value="2"/>
</dbReference>
<proteinExistence type="inferred from homology"/>
<gene>
    <name evidence="9" type="ORF">PGLA2088_LOCUS45953</name>
</gene>
<dbReference type="EMBL" id="CAJNNW010035983">
    <property type="protein sequence ID" value="CAE8731251.1"/>
    <property type="molecule type" value="Genomic_DNA"/>
</dbReference>
<dbReference type="CDD" id="cd09171">
    <property type="entry name" value="PLDc_vPLD6_like"/>
    <property type="match status" value="1"/>
</dbReference>
<dbReference type="Pfam" id="PF13091">
    <property type="entry name" value="PLDc_2"/>
    <property type="match status" value="1"/>
</dbReference>
<keyword evidence="2" id="KW-0442">Lipid degradation</keyword>
<comment type="caution">
    <text evidence="9">The sequence shown here is derived from an EMBL/GenBank/DDBJ whole genome shotgun (WGS) entry which is preliminary data.</text>
</comment>
<dbReference type="CDD" id="cd00105">
    <property type="entry name" value="KH-I"/>
    <property type="match status" value="1"/>
</dbReference>
<feature type="domain" description="K Homology" evidence="8">
    <location>
        <begin position="140"/>
        <end position="217"/>
    </location>
</feature>
<dbReference type="InterPro" id="IPR004087">
    <property type="entry name" value="KH_dom"/>
</dbReference>